<reference evidence="1" key="1">
    <citation type="submission" date="2021-05" db="EMBL/GenBank/DDBJ databases">
        <authorList>
            <person name="Scholz U."/>
            <person name="Mascher M."/>
            <person name="Fiebig A."/>
        </authorList>
    </citation>
    <scope>NUCLEOTIDE SEQUENCE [LARGE SCALE GENOMIC DNA]</scope>
</reference>
<dbReference type="Proteomes" id="UP001732700">
    <property type="component" value="Chromosome 1C"/>
</dbReference>
<evidence type="ECO:0000313" key="1">
    <source>
        <dbReference type="EnsemblPlants" id="AVESA.00010b.r2.1CG0110830.1.CDS"/>
    </source>
</evidence>
<name>A0ACD5TQK2_AVESA</name>
<dbReference type="EnsemblPlants" id="AVESA.00010b.r2.1CG0110830.1">
    <property type="protein sequence ID" value="AVESA.00010b.r2.1CG0110830.1.CDS"/>
    <property type="gene ID" value="AVESA.00010b.r2.1CG0110830"/>
</dbReference>
<reference evidence="1" key="2">
    <citation type="submission" date="2025-09" db="UniProtKB">
        <authorList>
            <consortium name="EnsemblPlants"/>
        </authorList>
    </citation>
    <scope>IDENTIFICATION</scope>
</reference>
<protein>
    <submittedName>
        <fullName evidence="1">Uncharacterized protein</fullName>
    </submittedName>
</protein>
<keyword evidence="2" id="KW-1185">Reference proteome</keyword>
<sequence length="245" mass="27287">MAPSCWFFWLCWWLPMMLTVAAAQEQGEACSAKRCGNLTISDPFWLAGKEGERLCGFMDFEVTCNNNTPVLWSSSSFNIAIIDVSYEKRSLRAVDLGKLELLHASNSCQVPIWTSIVLGMPFRIDPINLNLILYNCTNWEKARQDRELVPTRMMCGNESKMFVRTGGGYDEMTNYEGYAIEGCDAAVMPVLGSSGEANASNYGRLINDGFLVTWKPPTTDSKGADTKIILLGMVKVSQKISYVII</sequence>
<evidence type="ECO:0000313" key="2">
    <source>
        <dbReference type="Proteomes" id="UP001732700"/>
    </source>
</evidence>
<accession>A0ACD5TQK2</accession>
<organism evidence="1 2">
    <name type="scientific">Avena sativa</name>
    <name type="common">Oat</name>
    <dbReference type="NCBI Taxonomy" id="4498"/>
    <lineage>
        <taxon>Eukaryota</taxon>
        <taxon>Viridiplantae</taxon>
        <taxon>Streptophyta</taxon>
        <taxon>Embryophyta</taxon>
        <taxon>Tracheophyta</taxon>
        <taxon>Spermatophyta</taxon>
        <taxon>Magnoliopsida</taxon>
        <taxon>Liliopsida</taxon>
        <taxon>Poales</taxon>
        <taxon>Poaceae</taxon>
        <taxon>BOP clade</taxon>
        <taxon>Pooideae</taxon>
        <taxon>Poodae</taxon>
        <taxon>Poeae</taxon>
        <taxon>Poeae Chloroplast Group 1 (Aveneae type)</taxon>
        <taxon>Aveninae</taxon>
        <taxon>Avena</taxon>
    </lineage>
</organism>
<proteinExistence type="predicted"/>